<dbReference type="KEGG" id="nav:JQS30_14360"/>
<feature type="compositionally biased region" description="Gly residues" evidence="1">
    <location>
        <begin position="459"/>
        <end position="473"/>
    </location>
</feature>
<feature type="compositionally biased region" description="Basic and acidic residues" evidence="1">
    <location>
        <begin position="506"/>
        <end position="518"/>
    </location>
</feature>
<feature type="compositionally biased region" description="Gly residues" evidence="1">
    <location>
        <begin position="481"/>
        <end position="490"/>
    </location>
</feature>
<sequence length="633" mass="65094">MSSPQGSGKGYEHYRKLPHEKLFASIMSADPDAVETIADGWKVSAEVLAQAESDMSMALDRLMGQWKGAAASEFQRRVGLLREYMAATQAEMRHTDDTLKYIASTARWAKEEAANKADPNDNLDPSEYLREFGNDPFGTARELLESHNKPRHDRLAQIVAKAADDYQYWMDGEKPPRVPSQEMPGAPSYPGAGQSPAAEDIVGGPYLVDSVPPAIADRFENPPTPGVTPVYPDGGPYPGSPPDRIGNWLPVDDRGIWGGPEPASPPPGIGFDNPTPPVSQQPPRPDQGIIGGPAPGASSPGFGTNPVSPGPSSPSPQPSPGWPTPGPAAPSGDAAAPPPTESPNWSFPSPSEDPRDRPRYSDGLASGTPGTGAALPGSGPSGATTAPAPGTTASGASSAFGGSSRMGGSSSSSGSSPNAAGRSSVPGSAFGSSGTSSGNSGTGTAGGSRGTSGLSSNAGSGGSTGARGTGGGMMPMMAGAGTQGGSAGGAKKGRGGKAKSTSTDTKTPKSVEASKKADGLTNAKGNPSGKGSSSLSLLNHGGSKQKSEEKKADKARGAAAAQVPDIRPDDGMNSGVDLMETEFNWMEFDPDVGPDSNDPKDVLIWEMKYDLWLEEQKQADIDQRWSQKQWRDR</sequence>
<proteinExistence type="predicted"/>
<feature type="region of interest" description="Disordered" evidence="1">
    <location>
        <begin position="112"/>
        <end position="131"/>
    </location>
</feature>
<gene>
    <name evidence="2" type="ORF">JQS30_14360</name>
</gene>
<accession>A0A895XNG8</accession>
<name>A0A895XNG8_9ACTN</name>
<evidence type="ECO:0000256" key="1">
    <source>
        <dbReference type="SAM" id="MobiDB-lite"/>
    </source>
</evidence>
<keyword evidence="3" id="KW-1185">Reference proteome</keyword>
<feature type="compositionally biased region" description="Gly residues" evidence="1">
    <location>
        <begin position="440"/>
        <end position="450"/>
    </location>
</feature>
<evidence type="ECO:0000313" key="2">
    <source>
        <dbReference type="EMBL" id="QSB04929.1"/>
    </source>
</evidence>
<feature type="compositionally biased region" description="Pro residues" evidence="1">
    <location>
        <begin position="308"/>
        <end position="328"/>
    </location>
</feature>
<feature type="compositionally biased region" description="Pro residues" evidence="1">
    <location>
        <begin position="262"/>
        <end position="285"/>
    </location>
</feature>
<evidence type="ECO:0000313" key="3">
    <source>
        <dbReference type="Proteomes" id="UP000662939"/>
    </source>
</evidence>
<dbReference type="RefSeq" id="WP_213170930.1">
    <property type="nucleotide sequence ID" value="NZ_CP070496.1"/>
</dbReference>
<feature type="compositionally biased region" description="Low complexity" evidence="1">
    <location>
        <begin position="361"/>
        <end position="439"/>
    </location>
</feature>
<feature type="compositionally biased region" description="Low complexity" evidence="1">
    <location>
        <begin position="522"/>
        <end position="544"/>
    </location>
</feature>
<feature type="compositionally biased region" description="Basic and acidic residues" evidence="1">
    <location>
        <begin position="545"/>
        <end position="556"/>
    </location>
</feature>
<protein>
    <submittedName>
        <fullName evidence="2">Uncharacterized protein</fullName>
    </submittedName>
</protein>
<organism evidence="2 3">
    <name type="scientific">Natronoglycomyces albus</name>
    <dbReference type="NCBI Taxonomy" id="2811108"/>
    <lineage>
        <taxon>Bacteria</taxon>
        <taxon>Bacillati</taxon>
        <taxon>Actinomycetota</taxon>
        <taxon>Actinomycetes</taxon>
        <taxon>Glycomycetales</taxon>
        <taxon>Glycomycetaceae</taxon>
        <taxon>Natronoglycomyces</taxon>
    </lineage>
</organism>
<dbReference type="InterPro" id="IPR036689">
    <property type="entry name" value="ESAT-6-like_sf"/>
</dbReference>
<dbReference type="EMBL" id="CP070496">
    <property type="protein sequence ID" value="QSB04929.1"/>
    <property type="molecule type" value="Genomic_DNA"/>
</dbReference>
<dbReference type="Gene3D" id="1.10.287.1060">
    <property type="entry name" value="ESAT-6-like"/>
    <property type="match status" value="1"/>
</dbReference>
<reference evidence="2" key="1">
    <citation type="submission" date="2021-02" db="EMBL/GenBank/DDBJ databases">
        <title>Natronoglycomyces albus gen. nov., sp. nov, a haloalkaliphilic actinobacterium from a soda solonchak soil.</title>
        <authorList>
            <person name="Sorokin D.Y."/>
            <person name="Khijniak T.V."/>
            <person name="Zakharycheva A.P."/>
            <person name="Boueva O.V."/>
            <person name="Ariskina E.V."/>
            <person name="Hahnke R.L."/>
            <person name="Bunk B."/>
            <person name="Sproer C."/>
            <person name="Schumann P."/>
            <person name="Evtushenko L.I."/>
            <person name="Kublanov I.V."/>
        </authorList>
    </citation>
    <scope>NUCLEOTIDE SEQUENCE</scope>
    <source>
        <strain evidence="2">DSM 106290</strain>
    </source>
</reference>
<feature type="region of interest" description="Disordered" evidence="1">
    <location>
        <begin position="170"/>
        <end position="575"/>
    </location>
</feature>
<dbReference type="Proteomes" id="UP000662939">
    <property type="component" value="Chromosome"/>
</dbReference>
<dbReference type="SUPFAM" id="SSF140453">
    <property type="entry name" value="EsxAB dimer-like"/>
    <property type="match status" value="1"/>
</dbReference>
<dbReference type="AlphaFoldDB" id="A0A895XNG8"/>